<dbReference type="PANTHER" id="PTHR12879">
    <property type="entry name" value="SPHINGOLIPID DELTA 4 DESATURASE/C-4 HYDROXYLASE PROTEIN DES2"/>
    <property type="match status" value="1"/>
</dbReference>
<evidence type="ECO:0000313" key="4">
    <source>
        <dbReference type="Proteomes" id="UP000437736"/>
    </source>
</evidence>
<dbReference type="Proteomes" id="UP000437736">
    <property type="component" value="Unassembled WGS sequence"/>
</dbReference>
<feature type="transmembrane region" description="Helical" evidence="1">
    <location>
        <begin position="186"/>
        <end position="206"/>
    </location>
</feature>
<keyword evidence="1" id="KW-0812">Transmembrane</keyword>
<dbReference type="EMBL" id="WJHE01000275">
    <property type="protein sequence ID" value="MST32346.1"/>
    <property type="molecule type" value="Genomic_DNA"/>
</dbReference>
<evidence type="ECO:0000313" key="3">
    <source>
        <dbReference type="EMBL" id="MST32346.1"/>
    </source>
</evidence>
<dbReference type="PANTHER" id="PTHR12879:SF8">
    <property type="entry name" value="SPHINGOLIPID DELTA(4)-DESATURASE DES1"/>
    <property type="match status" value="1"/>
</dbReference>
<dbReference type="Pfam" id="PF00487">
    <property type="entry name" value="FA_desaturase"/>
    <property type="match status" value="1"/>
</dbReference>
<evidence type="ECO:0000256" key="1">
    <source>
        <dbReference type="SAM" id="Phobius"/>
    </source>
</evidence>
<proteinExistence type="predicted"/>
<keyword evidence="1" id="KW-1133">Transmembrane helix</keyword>
<sequence>MATTMVPGPELLPAVLPTDRLSARARPLPPIREELRRIANRRNAVTVAGALLQSVGVVVAAAAVDRWWAYVAAVLLAGRGFALLNILGHEAAHRLLFDDRRANDAVGRWLLAYPALTPFDLYRRAHMAHHRDELGPDEPDRRLYAGYPVTRASWARKLLRDAVGVSGWKNLRPLLAALGERGRRPVALRILAAQLAVAAVLTAAGVLLAGAWWLYPLCWLLPWMTVWRVLNRLRAVAEHGGMARSDDRRVTTHVVRQRPVARFWMVPYHTGWHLAHHVDAGIPWRNLPELHRELVRAGWVTPGLEYR</sequence>
<keyword evidence="1" id="KW-0472">Membrane</keyword>
<name>A0ABW9QS89_9ACTN</name>
<feature type="domain" description="Fatty acid desaturase" evidence="2">
    <location>
        <begin position="66"/>
        <end position="299"/>
    </location>
</feature>
<comment type="caution">
    <text evidence="3">The sequence shown here is derived from an EMBL/GenBank/DDBJ whole genome shotgun (WGS) entry which is preliminary data.</text>
</comment>
<protein>
    <recommendedName>
        <fullName evidence="2">Fatty acid desaturase domain-containing protein</fullName>
    </recommendedName>
</protein>
<feature type="transmembrane region" description="Helical" evidence="1">
    <location>
        <begin position="67"/>
        <end position="87"/>
    </location>
</feature>
<reference evidence="3 4" key="1">
    <citation type="submission" date="2019-11" db="EMBL/GenBank/DDBJ databases">
        <title>Acidiferrimicrobium australis gen. nov., sp. nov., an acidophilic and obligately heterotrophic, member of the Actinobacteria that catalyses dissimilatory oxido- reduction of iron isolated from metal-rich acidic water in Chile.</title>
        <authorList>
            <person name="Gonzalez D."/>
            <person name="Huber K."/>
            <person name="Hedrich S."/>
            <person name="Rojas-Villalobos C."/>
            <person name="Quatrini R."/>
            <person name="Dinamarca M.A."/>
            <person name="Schwarz A."/>
            <person name="Canales C."/>
            <person name="Nancucheo I."/>
        </authorList>
    </citation>
    <scope>NUCLEOTIDE SEQUENCE [LARGE SCALE GENOMIC DNA]</scope>
    <source>
        <strain evidence="3 4">USS-CCA1</strain>
    </source>
</reference>
<gene>
    <name evidence="3" type="ORF">GHK86_06370</name>
</gene>
<accession>A0ABW9QS89</accession>
<feature type="transmembrane region" description="Helical" evidence="1">
    <location>
        <begin position="44"/>
        <end position="61"/>
    </location>
</feature>
<feature type="non-terminal residue" evidence="3">
    <location>
        <position position="307"/>
    </location>
</feature>
<evidence type="ECO:0000259" key="2">
    <source>
        <dbReference type="Pfam" id="PF00487"/>
    </source>
</evidence>
<organism evidence="3 4">
    <name type="scientific">Acidiferrimicrobium australe</name>
    <dbReference type="NCBI Taxonomy" id="2664430"/>
    <lineage>
        <taxon>Bacteria</taxon>
        <taxon>Bacillati</taxon>
        <taxon>Actinomycetota</taxon>
        <taxon>Acidimicrobiia</taxon>
        <taxon>Acidimicrobiales</taxon>
        <taxon>Acidimicrobiaceae</taxon>
        <taxon>Acidiferrimicrobium</taxon>
    </lineage>
</organism>
<dbReference type="InterPro" id="IPR005804">
    <property type="entry name" value="FA_desaturase_dom"/>
</dbReference>
<keyword evidence="4" id="KW-1185">Reference proteome</keyword>